<dbReference type="InterPro" id="IPR014721">
    <property type="entry name" value="Ribsml_uS5_D2-typ_fold_subgr"/>
</dbReference>
<dbReference type="PANTHER" id="PTHR32039:SF7">
    <property type="entry name" value="COMPETENCE PROTEIN COMM"/>
    <property type="match status" value="1"/>
</dbReference>
<dbReference type="SMART" id="SM00382">
    <property type="entry name" value="AAA"/>
    <property type="match status" value="1"/>
</dbReference>
<dbReference type="Gene3D" id="3.30.230.10">
    <property type="match status" value="1"/>
</dbReference>
<reference evidence="3" key="1">
    <citation type="journal article" date="2019" name="Int. J. Syst. Evol. Microbiol.">
        <title>The Global Catalogue of Microorganisms (GCM) 10K type strain sequencing project: providing services to taxonomists for standard genome sequencing and annotation.</title>
        <authorList>
            <consortium name="The Broad Institute Genomics Platform"/>
            <consortium name="The Broad Institute Genome Sequencing Center for Infectious Disease"/>
            <person name="Wu L."/>
            <person name="Ma J."/>
        </authorList>
    </citation>
    <scope>NUCLEOTIDE SEQUENCE [LARGE SCALE GENOMIC DNA]</scope>
    <source>
        <strain evidence="3">NBRC 113072</strain>
    </source>
</reference>
<evidence type="ECO:0000313" key="3">
    <source>
        <dbReference type="Proteomes" id="UP001157126"/>
    </source>
</evidence>
<dbReference type="SUPFAM" id="SSF54211">
    <property type="entry name" value="Ribosomal protein S5 domain 2-like"/>
    <property type="match status" value="1"/>
</dbReference>
<dbReference type="InterPro" id="IPR020568">
    <property type="entry name" value="Ribosomal_Su5_D2-typ_SF"/>
</dbReference>
<dbReference type="InterPro" id="IPR025158">
    <property type="entry name" value="Mg_chelat-rel_C"/>
</dbReference>
<dbReference type="Pfam" id="PF01078">
    <property type="entry name" value="Mg_chelatase"/>
    <property type="match status" value="1"/>
</dbReference>
<comment type="caution">
    <text evidence="2">The sequence shown here is derived from an EMBL/GenBank/DDBJ whole genome shotgun (WGS) entry which is preliminary data.</text>
</comment>
<dbReference type="InterPro" id="IPR000523">
    <property type="entry name" value="Mg_chelatse_chII-like_cat_dom"/>
</dbReference>
<dbReference type="SUPFAM" id="SSF52540">
    <property type="entry name" value="P-loop containing nucleoside triphosphate hydrolases"/>
    <property type="match status" value="1"/>
</dbReference>
<dbReference type="EMBL" id="BSUO01000001">
    <property type="protein sequence ID" value="GMA40194.1"/>
    <property type="molecule type" value="Genomic_DNA"/>
</dbReference>
<name>A0ABQ6IQN2_9MICO</name>
<organism evidence="2 3">
    <name type="scientific">Mobilicoccus caccae</name>
    <dbReference type="NCBI Taxonomy" id="1859295"/>
    <lineage>
        <taxon>Bacteria</taxon>
        <taxon>Bacillati</taxon>
        <taxon>Actinomycetota</taxon>
        <taxon>Actinomycetes</taxon>
        <taxon>Micrococcales</taxon>
        <taxon>Dermatophilaceae</taxon>
        <taxon>Mobilicoccus</taxon>
    </lineage>
</organism>
<accession>A0ABQ6IQN2</accession>
<sequence>MAVMVAAGLVPAAVADEVVHLGELGLDGSIRPVTGVLPLVLAARDAGYEKAVVPLANMREAALVSGIQVIGAASLGQVAARHIAVSKGEPHEDESPPPEVTTLVPRGRDLREVVGQPEARMALEVAAAGGHHLFMVGPPGAGKTMLAECLPGLLPDLRDEDALTVSAVHSVLGLLAGGHLLRRPPFVAPHHGTSPVAVIGGGSGIVRPGLISRSHAGVLFLDEAPQFPGSVLQSLRQPLESGEVVIARQRSAARFPARFQLLLAANPCPCGKADGKGLECSCSSKVRRDYLGKLAGPLLDRVDLQLRVSAVRRVASVEEPAEDSATVAARVAAAREAQRTRLAAHGRHLNAHVPGPLLRDRGLRLSRSITNDLDTALDRGALTLRGYDRVLRIAWTLADLRGASGPGRDDVGLALGLRTQAGVAA</sequence>
<proteinExistence type="predicted"/>
<dbReference type="InterPro" id="IPR027417">
    <property type="entry name" value="P-loop_NTPase"/>
</dbReference>
<dbReference type="Pfam" id="PF13541">
    <property type="entry name" value="ChlI"/>
    <property type="match status" value="1"/>
</dbReference>
<evidence type="ECO:0000313" key="2">
    <source>
        <dbReference type="EMBL" id="GMA40194.1"/>
    </source>
</evidence>
<dbReference type="Proteomes" id="UP001157126">
    <property type="component" value="Unassembled WGS sequence"/>
</dbReference>
<dbReference type="Pfam" id="PF13335">
    <property type="entry name" value="Mg_chelatase_C"/>
    <property type="match status" value="1"/>
</dbReference>
<dbReference type="Gene3D" id="3.40.50.300">
    <property type="entry name" value="P-loop containing nucleotide triphosphate hydrolases"/>
    <property type="match status" value="1"/>
</dbReference>
<evidence type="ECO:0000259" key="1">
    <source>
        <dbReference type="SMART" id="SM00382"/>
    </source>
</evidence>
<keyword evidence="3" id="KW-1185">Reference proteome</keyword>
<dbReference type="PANTHER" id="PTHR32039">
    <property type="entry name" value="MAGNESIUM-CHELATASE SUBUNIT CHLI"/>
    <property type="match status" value="1"/>
</dbReference>
<feature type="domain" description="AAA+ ATPase" evidence="1">
    <location>
        <begin position="129"/>
        <end position="312"/>
    </location>
</feature>
<dbReference type="InterPro" id="IPR003593">
    <property type="entry name" value="AAA+_ATPase"/>
</dbReference>
<gene>
    <name evidence="2" type="ORF">GCM10025883_22390</name>
</gene>
<dbReference type="InterPro" id="IPR045006">
    <property type="entry name" value="CHLI-like"/>
</dbReference>
<protein>
    <recommendedName>
        <fullName evidence="1">AAA+ ATPase domain-containing protein</fullName>
    </recommendedName>
</protein>